<name>A0A4U8TDW7_9HELI</name>
<evidence type="ECO:0000313" key="2">
    <source>
        <dbReference type="Proteomes" id="UP000029733"/>
    </source>
</evidence>
<accession>A0A4U8TDW7</accession>
<evidence type="ECO:0000313" key="1">
    <source>
        <dbReference type="EMBL" id="TLD97884.1"/>
    </source>
</evidence>
<keyword evidence="2" id="KW-1185">Reference proteome</keyword>
<dbReference type="Proteomes" id="UP000029733">
    <property type="component" value="Unassembled WGS sequence"/>
</dbReference>
<dbReference type="STRING" id="1677920.LS71_03805"/>
<dbReference type="EMBL" id="JRPR02000001">
    <property type="protein sequence ID" value="TLD97884.1"/>
    <property type="molecule type" value="Genomic_DNA"/>
</dbReference>
<comment type="caution">
    <text evidence="1">The sequence shown here is derived from an EMBL/GenBank/DDBJ whole genome shotgun (WGS) entry which is preliminary data.</text>
</comment>
<sequence length="485" mass="55767">MMIVESTKEDTKLENLYQYKDLADFGKIAYIDVGASEQGSTAAYFLYKHILHYVDLYADFKDLRLEDFCALVLPWGIDEHYLSQFRDKILHYLQSGGVVLSFMSNYTRILPFSSEYIASPTPIRTREVKIANSDSARMIFDGVLEYDINHRRGVKGFFNRGYFDVSAFPHEIESILTDSDGRCVGYVDRKSTKGIILSAANADLFSFGLMDNTTARRMGINLLKWLSHELHAKSELKALRENAKPFKEAPYFGETYFDFVVDKTLQNLSSPRLKNLIITGGAAHNRYFFTNKNDKYAHFFSKRCHFLDLDSINLADFDYVVIASRLSVEYLTKYRQKFVDYLESGGHIVSFGEVTEDYLPNILWRNYPVNFWWWLIPGASMPLYAIESDGSKNAVGTKEGLFSKMQVNVAKWHYHGAFYPPKNAQNILVNELGESIIYKDTSFKGHLYVTSLDPDFHLGQGFMPTTEPFFDTFMAWVEEDILATK</sequence>
<proteinExistence type="predicted"/>
<organism evidence="1 2">
    <name type="scientific">Helicobacter jaachi</name>
    <dbReference type="NCBI Taxonomy" id="1677920"/>
    <lineage>
        <taxon>Bacteria</taxon>
        <taxon>Pseudomonadati</taxon>
        <taxon>Campylobacterota</taxon>
        <taxon>Epsilonproteobacteria</taxon>
        <taxon>Campylobacterales</taxon>
        <taxon>Helicobacteraceae</taxon>
        <taxon>Helicobacter</taxon>
    </lineage>
</organism>
<protein>
    <submittedName>
        <fullName evidence="1">Uncharacterized protein</fullName>
    </submittedName>
</protein>
<dbReference type="AlphaFoldDB" id="A0A4U8TDW7"/>
<reference evidence="1 2" key="1">
    <citation type="journal article" date="2014" name="Genome Announc.">
        <title>Draft genome sequences of eight enterohepatic helicobacter species isolated from both laboratory and wild rodents.</title>
        <authorList>
            <person name="Sheh A."/>
            <person name="Shen Z."/>
            <person name="Fox J.G."/>
        </authorList>
    </citation>
    <scope>NUCLEOTIDE SEQUENCE [LARGE SCALE GENOMIC DNA]</scope>
    <source>
        <strain evidence="1 2">MIT 09-6949</strain>
    </source>
</reference>
<dbReference type="OrthoDB" id="7343943at2"/>
<gene>
    <name evidence="1" type="ORF">LS71_002955</name>
</gene>